<dbReference type="Gene3D" id="3.30.70.940">
    <property type="entry name" value="NusG, N-terminal domain"/>
    <property type="match status" value="1"/>
</dbReference>
<dbReference type="EMBL" id="JAHVKP010000001">
    <property type="protein sequence ID" value="MBY6217898.1"/>
    <property type="molecule type" value="Genomic_DNA"/>
</dbReference>
<dbReference type="GO" id="GO:0005829">
    <property type="term" value="C:cytosol"/>
    <property type="evidence" value="ECO:0007669"/>
    <property type="project" value="TreeGrafter"/>
</dbReference>
<dbReference type="InterPro" id="IPR008991">
    <property type="entry name" value="Translation_prot_SH3-like_sf"/>
</dbReference>
<sequence>MITLEMNSTPSLRWLLAQLKPNCVPVAERNLLRQGFKTFLPLERKTQRYRGRLRSVKSPYFPGYIFVGVDIHSSPWRAIQSTFGVSRLVSFGLQPALVPTNIMDELLGCCDPDGCIKDLTPLLEGDDVQVHDGPLTSFTGKIDKLAPNERAWLLIDIMGKATRTLVRRGDLRRSF</sequence>
<dbReference type="InterPro" id="IPR036735">
    <property type="entry name" value="NGN_dom_sf"/>
</dbReference>
<dbReference type="CDD" id="cd06091">
    <property type="entry name" value="KOW_NusG"/>
    <property type="match status" value="1"/>
</dbReference>
<evidence type="ECO:0000256" key="3">
    <source>
        <dbReference type="ARBA" id="ARBA00023163"/>
    </source>
</evidence>
<dbReference type="CDD" id="cd09892">
    <property type="entry name" value="NGN_SP_RfaH"/>
    <property type="match status" value="1"/>
</dbReference>
<dbReference type="Proteomes" id="UP000824927">
    <property type="component" value="Unassembled WGS sequence"/>
</dbReference>
<dbReference type="InterPro" id="IPR043425">
    <property type="entry name" value="NusG-like"/>
</dbReference>
<feature type="domain" description="NusG-like N-terminal" evidence="4">
    <location>
        <begin position="13"/>
        <end position="106"/>
    </location>
</feature>
<dbReference type="InterPro" id="IPR006645">
    <property type="entry name" value="NGN-like_dom"/>
</dbReference>
<dbReference type="SUPFAM" id="SSF50104">
    <property type="entry name" value="Translation proteins SH3-like domain"/>
    <property type="match status" value="1"/>
</dbReference>
<dbReference type="PANTHER" id="PTHR30265">
    <property type="entry name" value="RHO-INTERACTING TRANSCRIPTION TERMINATION FACTOR NUSG"/>
    <property type="match status" value="1"/>
</dbReference>
<evidence type="ECO:0000256" key="2">
    <source>
        <dbReference type="ARBA" id="ARBA00023015"/>
    </source>
</evidence>
<keyword evidence="1" id="KW-0889">Transcription antitermination</keyword>
<reference evidence="5" key="1">
    <citation type="submission" date="2021-06" db="EMBL/GenBank/DDBJ databases">
        <title>50 bacteria genomes isolated from Dapeng, Shenzhen, China.</title>
        <authorList>
            <person name="Zheng W."/>
            <person name="Yu S."/>
            <person name="Huang Y."/>
        </authorList>
    </citation>
    <scope>NUCLEOTIDE SEQUENCE</scope>
    <source>
        <strain evidence="5">DP4N28-2</strain>
    </source>
</reference>
<keyword evidence="2" id="KW-0805">Transcription regulation</keyword>
<proteinExistence type="predicted"/>
<keyword evidence="3" id="KW-0804">Transcription</keyword>
<organism evidence="5 6">
    <name type="scientific">Qipengyuania aquimaris</name>
    <dbReference type="NCBI Taxonomy" id="255984"/>
    <lineage>
        <taxon>Bacteria</taxon>
        <taxon>Pseudomonadati</taxon>
        <taxon>Pseudomonadota</taxon>
        <taxon>Alphaproteobacteria</taxon>
        <taxon>Sphingomonadales</taxon>
        <taxon>Erythrobacteraceae</taxon>
        <taxon>Qipengyuania</taxon>
    </lineage>
</organism>
<evidence type="ECO:0000259" key="4">
    <source>
        <dbReference type="Pfam" id="PF02357"/>
    </source>
</evidence>
<dbReference type="SUPFAM" id="SSF82679">
    <property type="entry name" value="N-utilization substance G protein NusG, N-terminal domain"/>
    <property type="match status" value="1"/>
</dbReference>
<comment type="caution">
    <text evidence="5">The sequence shown here is derived from an EMBL/GenBank/DDBJ whole genome shotgun (WGS) entry which is preliminary data.</text>
</comment>
<evidence type="ECO:0000313" key="5">
    <source>
        <dbReference type="EMBL" id="MBY6217898.1"/>
    </source>
</evidence>
<dbReference type="GO" id="GO:0031564">
    <property type="term" value="P:transcription antitermination"/>
    <property type="evidence" value="ECO:0007669"/>
    <property type="project" value="UniProtKB-KW"/>
</dbReference>
<evidence type="ECO:0000256" key="1">
    <source>
        <dbReference type="ARBA" id="ARBA00022814"/>
    </source>
</evidence>
<dbReference type="Pfam" id="PF02357">
    <property type="entry name" value="NusG"/>
    <property type="match status" value="1"/>
</dbReference>
<dbReference type="GO" id="GO:0006354">
    <property type="term" value="P:DNA-templated transcription elongation"/>
    <property type="evidence" value="ECO:0007669"/>
    <property type="project" value="InterPro"/>
</dbReference>
<evidence type="ECO:0000313" key="6">
    <source>
        <dbReference type="Proteomes" id="UP000824927"/>
    </source>
</evidence>
<dbReference type="AlphaFoldDB" id="A0A9Q3XC80"/>
<protein>
    <recommendedName>
        <fullName evidence="4">NusG-like N-terminal domain-containing protein</fullName>
    </recommendedName>
</protein>
<dbReference type="PANTHER" id="PTHR30265:SF7">
    <property type="entry name" value="TRANSCRIPTION ANTITERMINATION PROTEIN RFAH"/>
    <property type="match status" value="1"/>
</dbReference>
<gene>
    <name evidence="5" type="ORF">KUV31_06030</name>
</gene>
<accession>A0A9Q3XC80</accession>
<name>A0A9Q3XC80_9SPHN</name>